<dbReference type="AlphaFoldDB" id="A0A1E5XSP9"/>
<sequence>MLRTLLALAGLSVGALGLAIDGWEIFPSVMTASATNAVARSFPDAFIYFWTFFTHLTNLWLLLTYAAVLSGWRWLGWFRRPVIMASAAAFITLVMLYYHFMLAPTLNMQGALAVATWLLHYVAPILYLVWWALFAPHGVLRFRHIGLMLLPGIGYVAWVLLRGAVVQEYPYDILDAGKFGYGGVAIGVAVLLVAVSIFSVIIVWGDRVLAQRGKPA</sequence>
<reference evidence="2 3" key="1">
    <citation type="journal article" date="2015" name="Genome Announc.">
        <title>Genome Assemblies of Three Soil-Associated Devosia species: D. insulae, D. limi, and D. soli.</title>
        <authorList>
            <person name="Hassan Y.I."/>
            <person name="Lepp D."/>
            <person name="Zhou T."/>
        </authorList>
    </citation>
    <scope>NUCLEOTIDE SEQUENCE [LARGE SCALE GENOMIC DNA]</scope>
    <source>
        <strain evidence="2 3">DS-56</strain>
    </source>
</reference>
<feature type="transmembrane region" description="Helical" evidence="1">
    <location>
        <begin position="145"/>
        <end position="161"/>
    </location>
</feature>
<feature type="transmembrane region" description="Helical" evidence="1">
    <location>
        <begin position="47"/>
        <end position="69"/>
    </location>
</feature>
<feature type="transmembrane region" description="Helical" evidence="1">
    <location>
        <begin position="81"/>
        <end position="100"/>
    </location>
</feature>
<name>A0A1E5XSP9_9HYPH</name>
<accession>A0A1E5XSP9</accession>
<feature type="transmembrane region" description="Helical" evidence="1">
    <location>
        <begin position="181"/>
        <end position="204"/>
    </location>
</feature>
<feature type="transmembrane region" description="Helical" evidence="1">
    <location>
        <begin position="112"/>
        <end position="133"/>
    </location>
</feature>
<dbReference type="Proteomes" id="UP000095463">
    <property type="component" value="Unassembled WGS sequence"/>
</dbReference>
<dbReference type="NCBIfam" id="NF038065">
    <property type="entry name" value="Pr6Pr"/>
    <property type="match status" value="1"/>
</dbReference>
<keyword evidence="1" id="KW-1133">Transmembrane helix</keyword>
<dbReference type="OrthoDB" id="9809977at2"/>
<evidence type="ECO:0000313" key="2">
    <source>
        <dbReference type="EMBL" id="OEO31626.1"/>
    </source>
</evidence>
<keyword evidence="3" id="KW-1185">Reference proteome</keyword>
<organism evidence="2 3">
    <name type="scientific">Devosia insulae DS-56</name>
    <dbReference type="NCBI Taxonomy" id="1116389"/>
    <lineage>
        <taxon>Bacteria</taxon>
        <taxon>Pseudomonadati</taxon>
        <taxon>Pseudomonadota</taxon>
        <taxon>Alphaproteobacteria</taxon>
        <taxon>Hyphomicrobiales</taxon>
        <taxon>Devosiaceae</taxon>
        <taxon>Devosia</taxon>
    </lineage>
</organism>
<keyword evidence="1" id="KW-0472">Membrane</keyword>
<dbReference type="RefSeq" id="WP_069909221.1">
    <property type="nucleotide sequence ID" value="NZ_LAJE02000152.1"/>
</dbReference>
<protein>
    <recommendedName>
        <fullName evidence="4">Integral membrane protein</fullName>
    </recommendedName>
</protein>
<dbReference type="EMBL" id="LAJE02000152">
    <property type="protein sequence ID" value="OEO31626.1"/>
    <property type="molecule type" value="Genomic_DNA"/>
</dbReference>
<gene>
    <name evidence="2" type="ORF">VW23_015460</name>
</gene>
<proteinExistence type="predicted"/>
<dbReference type="InterPro" id="IPR049713">
    <property type="entry name" value="Pr6Pr-like"/>
</dbReference>
<evidence type="ECO:0008006" key="4">
    <source>
        <dbReference type="Google" id="ProtNLM"/>
    </source>
</evidence>
<keyword evidence="1" id="KW-0812">Transmembrane</keyword>
<comment type="caution">
    <text evidence="2">The sequence shown here is derived from an EMBL/GenBank/DDBJ whole genome shotgun (WGS) entry which is preliminary data.</text>
</comment>
<evidence type="ECO:0000313" key="3">
    <source>
        <dbReference type="Proteomes" id="UP000095463"/>
    </source>
</evidence>
<evidence type="ECO:0000256" key="1">
    <source>
        <dbReference type="SAM" id="Phobius"/>
    </source>
</evidence>